<dbReference type="InterPro" id="IPR027417">
    <property type="entry name" value="P-loop_NTPase"/>
</dbReference>
<dbReference type="SMART" id="SM00487">
    <property type="entry name" value="DEXDc"/>
    <property type="match status" value="1"/>
</dbReference>
<keyword evidence="10" id="KW-1185">Reference proteome</keyword>
<dbReference type="PROSITE" id="PS51194">
    <property type="entry name" value="HELICASE_CTER"/>
    <property type="match status" value="1"/>
</dbReference>
<dbReference type="InterPro" id="IPR011545">
    <property type="entry name" value="DEAD/DEAH_box_helicase_dom"/>
</dbReference>
<organism evidence="9 10">
    <name type="scientific">Cyanidium caldarium</name>
    <name type="common">Red alga</name>
    <dbReference type="NCBI Taxonomy" id="2771"/>
    <lineage>
        <taxon>Eukaryota</taxon>
        <taxon>Rhodophyta</taxon>
        <taxon>Bangiophyceae</taxon>
        <taxon>Cyanidiales</taxon>
        <taxon>Cyanidiaceae</taxon>
        <taxon>Cyanidium</taxon>
    </lineage>
</organism>
<dbReference type="PROSITE" id="PS51192">
    <property type="entry name" value="HELICASE_ATP_BIND_1"/>
    <property type="match status" value="1"/>
</dbReference>
<proteinExistence type="predicted"/>
<evidence type="ECO:0000256" key="4">
    <source>
        <dbReference type="ARBA" id="ARBA00022806"/>
    </source>
</evidence>
<comment type="caution">
    <text evidence="9">The sequence shown here is derived from an EMBL/GenBank/DDBJ whole genome shotgun (WGS) entry which is preliminary data.</text>
</comment>
<dbReference type="AlphaFoldDB" id="A0AAV9IQ76"/>
<evidence type="ECO:0000256" key="5">
    <source>
        <dbReference type="ARBA" id="ARBA00022840"/>
    </source>
</evidence>
<gene>
    <name evidence="9" type="ORF">CDCA_CDCA01G0413</name>
</gene>
<name>A0AAV9IQ76_CYACA</name>
<dbReference type="Pfam" id="PF00271">
    <property type="entry name" value="Helicase_C"/>
    <property type="match status" value="1"/>
</dbReference>
<dbReference type="InterPro" id="IPR001650">
    <property type="entry name" value="Helicase_C-like"/>
</dbReference>
<dbReference type="GO" id="GO:0005524">
    <property type="term" value="F:ATP binding"/>
    <property type="evidence" value="ECO:0007669"/>
    <property type="project" value="UniProtKB-KW"/>
</dbReference>
<feature type="compositionally biased region" description="Acidic residues" evidence="6">
    <location>
        <begin position="693"/>
        <end position="702"/>
    </location>
</feature>
<sequence>MKLRGTGVRLRKARRVLPATEERVHDAMRCAESAQPAEQALSASGAGSFIGEAVTDEDGVIADALDRFVGEEAVHRQDTTLEAPLPNGTSVHARRTEPPDTHRGGDASADILVSEESDLESSSAIRAPPRCKRRRPILPPVDRAHTAYPPFQRQLLAYTPETLHPVTDAAVSIEPLQTAAASAPPPPALRLPHWAQAGLPSTLLDVLLHRMHFAQPTLIQSVCIPLLLSGRSCVGLAETGSGKTLAYVLPLLRHVAAQPRAVGHAPIAVVIAPTRELAVQIHRVIRPLAAAVRSGDGHEDDVIRCLCACGGADIAAHIRRLQRGVEVLVCTPGRLIALLAANHGRVAHLHRVTWVTLDEADRLFDMGFGPQVQAILERVRPDVQLAMFSATLPPAVQRVVRRAFRDSPTHPAVLVRCGTGGNDHAAAGVDAGDHAVFRGAVPPHIDQRVEVLEGSSGSNDAMRFAALLDILSRHPEEMVLVFVTRQDDADALYQRLHTDAPALAERAEFSPQLVRRWQQALVLHGGVEQSDRQFTWSEFRHAQRTQLLIATSLAARGLDIPQLRVVINYHPPSHYEDYVHRVGRTGRAGRPGIAYTLLDAQRDRTWAQWVIRGLESAGRAVPPALKALTREAGERFASRSDEGASAVEAGRQSARRRWRAPAPGYGGRGLAREHIRHASTGSTHRPSTRSTVECDEEEEEEQVSMSSRNAPVDTTDTLLSLPPPPPATDARELELEVNDLPQAIRQRVTSKAFLTRLADKCPCHVMVRGSFVHGRSGTASPSTPPRKLHLFISGATAADARAAYQCIVRDIDNMYHNNSGGERLAAASTGTRYQVL</sequence>
<dbReference type="Proteomes" id="UP001301350">
    <property type="component" value="Unassembled WGS sequence"/>
</dbReference>
<dbReference type="GO" id="GO:0003724">
    <property type="term" value="F:RNA helicase activity"/>
    <property type="evidence" value="ECO:0007669"/>
    <property type="project" value="UniProtKB-EC"/>
</dbReference>
<feature type="compositionally biased region" description="Low complexity" evidence="6">
    <location>
        <begin position="711"/>
        <end position="720"/>
    </location>
</feature>
<feature type="region of interest" description="Disordered" evidence="6">
    <location>
        <begin position="635"/>
        <end position="725"/>
    </location>
</feature>
<dbReference type="CDD" id="cd18787">
    <property type="entry name" value="SF2_C_DEAD"/>
    <property type="match status" value="1"/>
</dbReference>
<dbReference type="EC" id="3.6.4.13" evidence="1"/>
<dbReference type="SUPFAM" id="SSF52540">
    <property type="entry name" value="P-loop containing nucleoside triphosphate hydrolases"/>
    <property type="match status" value="1"/>
</dbReference>
<evidence type="ECO:0000259" key="8">
    <source>
        <dbReference type="PROSITE" id="PS51194"/>
    </source>
</evidence>
<protein>
    <recommendedName>
        <fullName evidence="1">RNA helicase</fullName>
        <ecNumber evidence="1">3.6.4.13</ecNumber>
    </recommendedName>
</protein>
<dbReference type="Pfam" id="PF00270">
    <property type="entry name" value="DEAD"/>
    <property type="match status" value="1"/>
</dbReference>
<dbReference type="GO" id="GO:0003676">
    <property type="term" value="F:nucleic acid binding"/>
    <property type="evidence" value="ECO:0007669"/>
    <property type="project" value="InterPro"/>
</dbReference>
<keyword evidence="2" id="KW-0547">Nucleotide-binding</keyword>
<feature type="region of interest" description="Disordered" evidence="6">
    <location>
        <begin position="74"/>
        <end position="107"/>
    </location>
</feature>
<accession>A0AAV9IQ76</accession>
<dbReference type="GO" id="GO:0016787">
    <property type="term" value="F:hydrolase activity"/>
    <property type="evidence" value="ECO:0007669"/>
    <property type="project" value="UniProtKB-KW"/>
</dbReference>
<evidence type="ECO:0000256" key="6">
    <source>
        <dbReference type="SAM" id="MobiDB-lite"/>
    </source>
</evidence>
<dbReference type="PANTHER" id="PTHR47958">
    <property type="entry name" value="ATP-DEPENDENT RNA HELICASE DBP3"/>
    <property type="match status" value="1"/>
</dbReference>
<dbReference type="Gene3D" id="3.40.50.300">
    <property type="entry name" value="P-loop containing nucleotide triphosphate hydrolases"/>
    <property type="match status" value="2"/>
</dbReference>
<reference evidence="9 10" key="1">
    <citation type="submission" date="2022-07" db="EMBL/GenBank/DDBJ databases">
        <title>Genome-wide signatures of adaptation to extreme environments.</title>
        <authorList>
            <person name="Cho C.H."/>
            <person name="Yoon H.S."/>
        </authorList>
    </citation>
    <scope>NUCLEOTIDE SEQUENCE [LARGE SCALE GENOMIC DNA]</scope>
    <source>
        <strain evidence="9 10">DBV 063 E5</strain>
    </source>
</reference>
<keyword evidence="3" id="KW-0378">Hydrolase</keyword>
<evidence type="ECO:0000313" key="9">
    <source>
        <dbReference type="EMBL" id="KAK4534388.1"/>
    </source>
</evidence>
<evidence type="ECO:0000313" key="10">
    <source>
        <dbReference type="Proteomes" id="UP001301350"/>
    </source>
</evidence>
<feature type="domain" description="Helicase C-terminal" evidence="8">
    <location>
        <begin position="444"/>
        <end position="629"/>
    </location>
</feature>
<dbReference type="EMBL" id="JANCYW010000001">
    <property type="protein sequence ID" value="KAK4534388.1"/>
    <property type="molecule type" value="Genomic_DNA"/>
</dbReference>
<feature type="compositionally biased region" description="Basic and acidic residues" evidence="6">
    <location>
        <begin position="94"/>
        <end position="105"/>
    </location>
</feature>
<evidence type="ECO:0000256" key="3">
    <source>
        <dbReference type="ARBA" id="ARBA00022801"/>
    </source>
</evidence>
<keyword evidence="4" id="KW-0347">Helicase</keyword>
<feature type="compositionally biased region" description="Polar residues" evidence="6">
    <location>
        <begin position="679"/>
        <end position="691"/>
    </location>
</feature>
<keyword evidence="5" id="KW-0067">ATP-binding</keyword>
<evidence type="ECO:0000259" key="7">
    <source>
        <dbReference type="PROSITE" id="PS51192"/>
    </source>
</evidence>
<evidence type="ECO:0000256" key="1">
    <source>
        <dbReference type="ARBA" id="ARBA00012552"/>
    </source>
</evidence>
<dbReference type="InterPro" id="IPR014001">
    <property type="entry name" value="Helicase_ATP-bd"/>
</dbReference>
<feature type="domain" description="Helicase ATP-binding" evidence="7">
    <location>
        <begin position="224"/>
        <end position="410"/>
    </location>
</feature>
<evidence type="ECO:0000256" key="2">
    <source>
        <dbReference type="ARBA" id="ARBA00022741"/>
    </source>
</evidence>
<dbReference type="SMART" id="SM00490">
    <property type="entry name" value="HELICc"/>
    <property type="match status" value="1"/>
</dbReference>